<dbReference type="InterPro" id="IPR036956">
    <property type="entry name" value="Impact_N_sf"/>
</dbReference>
<dbReference type="SUPFAM" id="SSF54211">
    <property type="entry name" value="Ribosomal protein S5 domain 2-like"/>
    <property type="match status" value="1"/>
</dbReference>
<dbReference type="Gene3D" id="3.30.230.30">
    <property type="entry name" value="Impact, N-terminal domain"/>
    <property type="match status" value="1"/>
</dbReference>
<comment type="similarity">
    <text evidence="1">Belongs to the IMPACT family.</text>
</comment>
<reference evidence="4 5" key="1">
    <citation type="submission" date="2019-07" db="EMBL/GenBank/DDBJ databases">
        <title>Luteimonas sp. YD-1 nov., isolated from acidic soil.</title>
        <authorList>
            <person name="Zhou J."/>
        </authorList>
    </citation>
    <scope>NUCLEOTIDE SEQUENCE [LARGE SCALE GENOMIC DNA]</scope>
    <source>
        <strain evidence="4 5">YD-1</strain>
    </source>
</reference>
<dbReference type="Gene3D" id="3.30.70.240">
    <property type="match status" value="1"/>
</dbReference>
<dbReference type="PANTHER" id="PTHR16301:SF20">
    <property type="entry name" value="IMPACT FAMILY MEMBER YIGZ"/>
    <property type="match status" value="1"/>
</dbReference>
<dbReference type="EMBL" id="VOHE01000002">
    <property type="protein sequence ID" value="TWT20798.1"/>
    <property type="molecule type" value="Genomic_DNA"/>
</dbReference>
<sequence length="196" mass="20790">MSLDTLAGRASHAVEVRHSRFLANAAPIASAAEAAAFVQEVSVPDATHNCWAWRLGQDYRSSDDGEPAGTAGRPILAAIDGQGFDRVVVVVTRWFGGIKLGAGGLVRAYGGAAAECLRLAPRQPLVETATVAVHVPFAEIALLHHLLAQFSALKLGEEFDAQGARVVLELPADAVADLKSRLRDATRDRARFDDEG</sequence>
<gene>
    <name evidence="4" type="ORF">FQY79_05685</name>
</gene>
<evidence type="ECO:0000313" key="5">
    <source>
        <dbReference type="Proteomes" id="UP000315949"/>
    </source>
</evidence>
<protein>
    <submittedName>
        <fullName evidence="4">YigZ family protein</fullName>
    </submittedName>
</protein>
<dbReference type="InterPro" id="IPR035647">
    <property type="entry name" value="EFG_III/V"/>
</dbReference>
<dbReference type="InterPro" id="IPR023582">
    <property type="entry name" value="Impact"/>
</dbReference>
<dbReference type="GO" id="GO:0005737">
    <property type="term" value="C:cytoplasm"/>
    <property type="evidence" value="ECO:0007669"/>
    <property type="project" value="TreeGrafter"/>
</dbReference>
<dbReference type="GO" id="GO:0043168">
    <property type="term" value="F:anion binding"/>
    <property type="evidence" value="ECO:0007669"/>
    <property type="project" value="UniProtKB-ARBA"/>
</dbReference>
<evidence type="ECO:0000259" key="2">
    <source>
        <dbReference type="Pfam" id="PF01205"/>
    </source>
</evidence>
<comment type="caution">
    <text evidence="4">The sequence shown here is derived from an EMBL/GenBank/DDBJ whole genome shotgun (WGS) entry which is preliminary data.</text>
</comment>
<dbReference type="AlphaFoldDB" id="A0A5C5U4R4"/>
<keyword evidence="5" id="KW-1185">Reference proteome</keyword>
<dbReference type="InterPro" id="IPR015269">
    <property type="entry name" value="UPF0029_Impact_C"/>
</dbReference>
<dbReference type="Proteomes" id="UP000315949">
    <property type="component" value="Unassembled WGS sequence"/>
</dbReference>
<name>A0A5C5U4R4_9GAMM</name>
<feature type="domain" description="Impact N-terminal" evidence="2">
    <location>
        <begin position="17"/>
        <end position="117"/>
    </location>
</feature>
<dbReference type="OrthoDB" id="9813771at2"/>
<dbReference type="GO" id="GO:0017111">
    <property type="term" value="F:ribonucleoside triphosphate phosphatase activity"/>
    <property type="evidence" value="ECO:0007669"/>
    <property type="project" value="UniProtKB-ARBA"/>
</dbReference>
<proteinExistence type="inferred from homology"/>
<accession>A0A5C5U4R4</accession>
<dbReference type="RefSeq" id="WP_146311581.1">
    <property type="nucleotide sequence ID" value="NZ_VOHE01000002.1"/>
</dbReference>
<dbReference type="SUPFAM" id="SSF54980">
    <property type="entry name" value="EF-G C-terminal domain-like"/>
    <property type="match status" value="1"/>
</dbReference>
<organism evidence="4 5">
    <name type="scientific">Luteimonas wenzhouensis</name>
    <dbReference type="NCBI Taxonomy" id="2599615"/>
    <lineage>
        <taxon>Bacteria</taxon>
        <taxon>Pseudomonadati</taxon>
        <taxon>Pseudomonadota</taxon>
        <taxon>Gammaproteobacteria</taxon>
        <taxon>Lysobacterales</taxon>
        <taxon>Lysobacteraceae</taxon>
        <taxon>Luteimonas</taxon>
    </lineage>
</organism>
<feature type="domain" description="UPF0029" evidence="3">
    <location>
        <begin position="133"/>
        <end position="189"/>
    </location>
</feature>
<evidence type="ECO:0000256" key="1">
    <source>
        <dbReference type="ARBA" id="ARBA00007665"/>
    </source>
</evidence>
<evidence type="ECO:0000313" key="4">
    <source>
        <dbReference type="EMBL" id="TWT20798.1"/>
    </source>
</evidence>
<dbReference type="GO" id="GO:0006446">
    <property type="term" value="P:regulation of translational initiation"/>
    <property type="evidence" value="ECO:0007669"/>
    <property type="project" value="TreeGrafter"/>
</dbReference>
<dbReference type="Pfam" id="PF01205">
    <property type="entry name" value="Impact_N"/>
    <property type="match status" value="1"/>
</dbReference>
<dbReference type="InterPro" id="IPR020568">
    <property type="entry name" value="Ribosomal_Su5_D2-typ_SF"/>
</dbReference>
<dbReference type="GO" id="GO:0032561">
    <property type="term" value="F:guanyl ribonucleotide binding"/>
    <property type="evidence" value="ECO:0007669"/>
    <property type="project" value="UniProtKB-ARBA"/>
</dbReference>
<dbReference type="Pfam" id="PF09186">
    <property type="entry name" value="DUF1949"/>
    <property type="match status" value="1"/>
</dbReference>
<dbReference type="PANTHER" id="PTHR16301">
    <property type="entry name" value="IMPACT-RELATED"/>
    <property type="match status" value="1"/>
</dbReference>
<dbReference type="InterPro" id="IPR001498">
    <property type="entry name" value="Impact_N"/>
</dbReference>
<evidence type="ECO:0000259" key="3">
    <source>
        <dbReference type="Pfam" id="PF09186"/>
    </source>
</evidence>